<dbReference type="EMBL" id="JAEMUK010000078">
    <property type="protein sequence ID" value="MBJ7544317.1"/>
    <property type="molecule type" value="Genomic_DNA"/>
</dbReference>
<reference evidence="2 3" key="1">
    <citation type="submission" date="2020-12" db="EMBL/GenBank/DDBJ databases">
        <title>Revised draft genomes of Rhodomicrobium vannielii ATCC 17100 and Rhodomicrobium udaipurense JA643.</title>
        <authorList>
            <person name="Conners E.M."/>
            <person name="Davenport E.J."/>
            <person name="Bose A."/>
        </authorList>
    </citation>
    <scope>NUCLEOTIDE SEQUENCE [LARGE SCALE GENOMIC DNA]</scope>
    <source>
        <strain evidence="2 3">JA643</strain>
    </source>
</reference>
<keyword evidence="1" id="KW-1133">Transmembrane helix</keyword>
<protein>
    <submittedName>
        <fullName evidence="2">Uncharacterized protein</fullName>
    </submittedName>
</protein>
<evidence type="ECO:0000313" key="3">
    <source>
        <dbReference type="Proteomes" id="UP000623250"/>
    </source>
</evidence>
<gene>
    <name evidence="2" type="ORF">JDN41_12250</name>
</gene>
<sequence>MRYGKDRGGKEDSDEVGSVSDMIGTIGLFYIALLLIALLVVKIEPVWIDDGPRNPRAVALNGLGS</sequence>
<dbReference type="RefSeq" id="WP_037236572.1">
    <property type="nucleotide sequence ID" value="NZ_JAEMUK010000078.1"/>
</dbReference>
<keyword evidence="1" id="KW-0472">Membrane</keyword>
<accession>A0A8I1KJX7</accession>
<proteinExistence type="predicted"/>
<name>A0A8I1KJX7_9HYPH</name>
<organism evidence="2 3">
    <name type="scientific">Rhodomicrobium udaipurense</name>
    <dbReference type="NCBI Taxonomy" id="1202716"/>
    <lineage>
        <taxon>Bacteria</taxon>
        <taxon>Pseudomonadati</taxon>
        <taxon>Pseudomonadota</taxon>
        <taxon>Alphaproteobacteria</taxon>
        <taxon>Hyphomicrobiales</taxon>
        <taxon>Hyphomicrobiaceae</taxon>
        <taxon>Rhodomicrobium</taxon>
    </lineage>
</organism>
<keyword evidence="1" id="KW-0812">Transmembrane</keyword>
<evidence type="ECO:0000313" key="2">
    <source>
        <dbReference type="EMBL" id="MBJ7544317.1"/>
    </source>
</evidence>
<feature type="transmembrane region" description="Helical" evidence="1">
    <location>
        <begin position="22"/>
        <end position="41"/>
    </location>
</feature>
<keyword evidence="3" id="KW-1185">Reference proteome</keyword>
<dbReference type="Proteomes" id="UP000623250">
    <property type="component" value="Unassembled WGS sequence"/>
</dbReference>
<evidence type="ECO:0000256" key="1">
    <source>
        <dbReference type="SAM" id="Phobius"/>
    </source>
</evidence>
<comment type="caution">
    <text evidence="2">The sequence shown here is derived from an EMBL/GenBank/DDBJ whole genome shotgun (WGS) entry which is preliminary data.</text>
</comment>
<dbReference type="AlphaFoldDB" id="A0A8I1KJX7"/>